<reference evidence="2" key="1">
    <citation type="journal article" date="2014" name="Front. Microbiol.">
        <title>High frequency of phylogenetically diverse reductive dehalogenase-homologous genes in deep subseafloor sedimentary metagenomes.</title>
        <authorList>
            <person name="Kawai M."/>
            <person name="Futagami T."/>
            <person name="Toyoda A."/>
            <person name="Takaki Y."/>
            <person name="Nishi S."/>
            <person name="Hori S."/>
            <person name="Arai W."/>
            <person name="Tsubouchi T."/>
            <person name="Morono Y."/>
            <person name="Uchiyama I."/>
            <person name="Ito T."/>
            <person name="Fujiyama A."/>
            <person name="Inagaki F."/>
            <person name="Takami H."/>
        </authorList>
    </citation>
    <scope>NUCLEOTIDE SEQUENCE</scope>
    <source>
        <strain evidence="2">Expedition CK06-06</strain>
    </source>
</reference>
<dbReference type="Gene3D" id="3.20.20.100">
    <property type="entry name" value="NADP-dependent oxidoreductase domain"/>
    <property type="match status" value="1"/>
</dbReference>
<dbReference type="SUPFAM" id="SSF51430">
    <property type="entry name" value="NAD(P)-linked oxidoreductase"/>
    <property type="match status" value="1"/>
</dbReference>
<dbReference type="AlphaFoldDB" id="X1DNN7"/>
<gene>
    <name evidence="2" type="ORF">S01H4_45296</name>
</gene>
<proteinExistence type="predicted"/>
<feature type="domain" description="NADP-dependent oxidoreductase" evidence="1">
    <location>
        <begin position="1"/>
        <end position="184"/>
    </location>
</feature>
<dbReference type="EMBL" id="BART01025205">
    <property type="protein sequence ID" value="GAG98026.1"/>
    <property type="molecule type" value="Genomic_DNA"/>
</dbReference>
<feature type="non-terminal residue" evidence="2">
    <location>
        <position position="282"/>
    </location>
</feature>
<feature type="non-terminal residue" evidence="2">
    <location>
        <position position="1"/>
    </location>
</feature>
<sequence length="282" mass="31617">TALEKGIVHLDTAHVYQGGRNEEIIGRVLKDFPRDSYVIATKVRPDGYNRRTGNYSEDVTGKNLLDKFDISLNRLDLEYVDILYLHNVNNPAAARNKTMLNALKMAKESGKAKFIGISTHGSPEVIEAAVESNVYEVILTSYNFTMKNLDELNRAIEKAAKGGLGIVAMKTLAGGFLDRERQQPVNATAALKWVLKNSNIHTIIAGCTTFDQLEMDINVMNNLEMTEEEKKDIILAQSNTGLYCLSCENCLSQCKKNLPVPDIMRAYMYTYGYRNLEKAHEL</sequence>
<dbReference type="PANTHER" id="PTHR43312">
    <property type="entry name" value="D-THREO-ALDOSE 1-DEHYDROGENASE"/>
    <property type="match status" value="1"/>
</dbReference>
<comment type="caution">
    <text evidence="2">The sequence shown here is derived from an EMBL/GenBank/DDBJ whole genome shotgun (WGS) entry which is preliminary data.</text>
</comment>
<evidence type="ECO:0000259" key="1">
    <source>
        <dbReference type="Pfam" id="PF00248"/>
    </source>
</evidence>
<dbReference type="InterPro" id="IPR023210">
    <property type="entry name" value="NADP_OxRdtase_dom"/>
</dbReference>
<name>X1DNN7_9ZZZZ</name>
<accession>X1DNN7</accession>
<dbReference type="InterPro" id="IPR036812">
    <property type="entry name" value="NAD(P)_OxRdtase_dom_sf"/>
</dbReference>
<protein>
    <recommendedName>
        <fullName evidence="1">NADP-dependent oxidoreductase domain-containing protein</fullName>
    </recommendedName>
</protein>
<dbReference type="InterPro" id="IPR053135">
    <property type="entry name" value="AKR2_Oxidoreductase"/>
</dbReference>
<organism evidence="2">
    <name type="scientific">marine sediment metagenome</name>
    <dbReference type="NCBI Taxonomy" id="412755"/>
    <lineage>
        <taxon>unclassified sequences</taxon>
        <taxon>metagenomes</taxon>
        <taxon>ecological metagenomes</taxon>
    </lineage>
</organism>
<dbReference type="PANTHER" id="PTHR43312:SF1">
    <property type="entry name" value="NADP-DEPENDENT OXIDOREDUCTASE DOMAIN-CONTAINING PROTEIN"/>
    <property type="match status" value="1"/>
</dbReference>
<evidence type="ECO:0000313" key="2">
    <source>
        <dbReference type="EMBL" id="GAG98026.1"/>
    </source>
</evidence>
<dbReference type="Pfam" id="PF00248">
    <property type="entry name" value="Aldo_ket_red"/>
    <property type="match status" value="1"/>
</dbReference>